<evidence type="ECO:0000313" key="2">
    <source>
        <dbReference type="EMBL" id="KAK0631170.1"/>
    </source>
</evidence>
<name>A0AA39XDG1_9PEZI</name>
<dbReference type="Pfam" id="PF13468">
    <property type="entry name" value="Glyoxalase_3"/>
    <property type="match status" value="1"/>
</dbReference>
<dbReference type="Gene3D" id="3.10.180.10">
    <property type="entry name" value="2,3-Dihydroxybiphenyl 1,2-Dioxygenase, domain 1"/>
    <property type="match status" value="1"/>
</dbReference>
<evidence type="ECO:0000313" key="3">
    <source>
        <dbReference type="Proteomes" id="UP001174934"/>
    </source>
</evidence>
<dbReference type="Proteomes" id="UP001174934">
    <property type="component" value="Unassembled WGS sequence"/>
</dbReference>
<gene>
    <name evidence="2" type="ORF">B0T17DRAFT_530307</name>
</gene>
<dbReference type="InterPro" id="IPR029068">
    <property type="entry name" value="Glyas_Bleomycin-R_OHBP_Dase"/>
</dbReference>
<reference evidence="2" key="1">
    <citation type="submission" date="2023-06" db="EMBL/GenBank/DDBJ databases">
        <title>Genome-scale phylogeny and comparative genomics of the fungal order Sordariales.</title>
        <authorList>
            <consortium name="Lawrence Berkeley National Laboratory"/>
            <person name="Hensen N."/>
            <person name="Bonometti L."/>
            <person name="Westerberg I."/>
            <person name="Brannstrom I.O."/>
            <person name="Guillou S."/>
            <person name="Cros-Aarteil S."/>
            <person name="Calhoun S."/>
            <person name="Haridas S."/>
            <person name="Kuo A."/>
            <person name="Mondo S."/>
            <person name="Pangilinan J."/>
            <person name="Riley R."/>
            <person name="LaButti K."/>
            <person name="Andreopoulos B."/>
            <person name="Lipzen A."/>
            <person name="Chen C."/>
            <person name="Yanf M."/>
            <person name="Daum C."/>
            <person name="Ng V."/>
            <person name="Clum A."/>
            <person name="Steindorff A."/>
            <person name="Ohm R."/>
            <person name="Martin F."/>
            <person name="Silar P."/>
            <person name="Natvig D."/>
            <person name="Lalanne C."/>
            <person name="Gautier V."/>
            <person name="Ament-velasquez S.L."/>
            <person name="Kruys A."/>
            <person name="Hutchinson M.I."/>
            <person name="Powell A.J."/>
            <person name="Barry K."/>
            <person name="Miller A.N."/>
            <person name="Grigoriev I.V."/>
            <person name="Debuchy R."/>
            <person name="Gladieux P."/>
            <person name="Thoren M.H."/>
            <person name="Johannesson H."/>
        </authorList>
    </citation>
    <scope>NUCLEOTIDE SEQUENCE</scope>
    <source>
        <strain evidence="2">SMH3391-2</strain>
    </source>
</reference>
<dbReference type="InterPro" id="IPR025870">
    <property type="entry name" value="Glyoxalase-like_dom"/>
</dbReference>
<sequence length="326" mass="35376">MAPANAPAVALDHIVLLVSPHFLSNLPAWITAAFTILPGGQHADGVTENKLIIFSDGTYIEMIAFVHDVDPAKRAAHRWGACTEGEIVDWALTLLSPAQASPPAPEEYFPTIQAHVRAAQQKPESFTYLNPSAGGRITPEGTEVRWAVAAPKEVYVKSQGYYGRELGFLDITGGELPFWCLDRTPRELRVPYQQRKEVTEHPSLVMGVAGVELFVKGEQRVEKLRRVYHAVLGGDSKRPDDGGAVSPASEWTLPVPATVSAAGDGSLLVLEELRKSNERVPKDNTRSVHVSISLFTTGSPKTLTGETGDGRFLSLRLIPATNTIPN</sequence>
<dbReference type="AlphaFoldDB" id="A0AA39XDG1"/>
<proteinExistence type="predicted"/>
<dbReference type="EMBL" id="JAULSR010000002">
    <property type="protein sequence ID" value="KAK0631170.1"/>
    <property type="molecule type" value="Genomic_DNA"/>
</dbReference>
<comment type="caution">
    <text evidence="2">The sequence shown here is derived from an EMBL/GenBank/DDBJ whole genome shotgun (WGS) entry which is preliminary data.</text>
</comment>
<accession>A0AA39XDG1</accession>
<dbReference type="PANTHER" id="PTHR40265">
    <property type="entry name" value="BLL2707 PROTEIN"/>
    <property type="match status" value="1"/>
</dbReference>
<protein>
    <submittedName>
        <fullName evidence="2">Glyoxalase-like domain-containing protein</fullName>
    </submittedName>
</protein>
<feature type="domain" description="Glyoxalase-like" evidence="1">
    <location>
        <begin position="11"/>
        <end position="223"/>
    </location>
</feature>
<keyword evidence="3" id="KW-1185">Reference proteome</keyword>
<organism evidence="2 3">
    <name type="scientific">Bombardia bombarda</name>
    <dbReference type="NCBI Taxonomy" id="252184"/>
    <lineage>
        <taxon>Eukaryota</taxon>
        <taxon>Fungi</taxon>
        <taxon>Dikarya</taxon>
        <taxon>Ascomycota</taxon>
        <taxon>Pezizomycotina</taxon>
        <taxon>Sordariomycetes</taxon>
        <taxon>Sordariomycetidae</taxon>
        <taxon>Sordariales</taxon>
        <taxon>Lasiosphaeriaceae</taxon>
        <taxon>Bombardia</taxon>
    </lineage>
</organism>
<dbReference type="PANTHER" id="PTHR40265:SF1">
    <property type="entry name" value="GLYOXALASE-LIKE DOMAIN-CONTAINING PROTEIN"/>
    <property type="match status" value="1"/>
</dbReference>
<evidence type="ECO:0000259" key="1">
    <source>
        <dbReference type="Pfam" id="PF13468"/>
    </source>
</evidence>